<sequence length="386" mass="41508">MRGFALLGIFISHIPDFSGQGVLSGPDLALLDLFGLDDAAATAQDFLIRGKFYALFSLLFGIGFALQMESAARRGADFARHFVRRLTVLLAIGLVHASLWYGDILKDYALIGFVLLLARRWSLRTLAWATALAFAARLVWPLIVAALFAMIGSTASDGNPGDSFALSAAAFAGPDLAKALLANLALVKLKALQMVYDGKAISVLSMFLLGAVVGRLGLYRNLSDHGRTFALLFWICAPVGVIGNGILTPLHAATPDFPPTGPWILEGCLFAVAVPAMAIAYASGFAWLWSRGGAKFLAWLAPAGRMALTTYVSQTLIGITLFYGLGLGLAGQVGRVEGMLLAIGIFALQCAMASLWLRRFQFGPIEWLWRRLTYGVPIPLRRKTLA</sequence>
<feature type="domain" description="DUF418" evidence="2">
    <location>
        <begin position="214"/>
        <end position="375"/>
    </location>
</feature>
<dbReference type="InterPro" id="IPR007349">
    <property type="entry name" value="DUF418"/>
</dbReference>
<dbReference type="EMBL" id="CP013002">
    <property type="protein sequence ID" value="ALL14593.1"/>
    <property type="molecule type" value="Genomic_DNA"/>
</dbReference>
<dbReference type="InterPro" id="IPR052529">
    <property type="entry name" value="Bact_Transport_Assoc"/>
</dbReference>
<keyword evidence="1" id="KW-0472">Membrane</keyword>
<feature type="transmembrane region" description="Helical" evidence="1">
    <location>
        <begin position="311"/>
        <end position="333"/>
    </location>
</feature>
<keyword evidence="1" id="KW-1133">Transmembrane helix</keyword>
<evidence type="ECO:0000256" key="1">
    <source>
        <dbReference type="SAM" id="Phobius"/>
    </source>
</evidence>
<protein>
    <recommendedName>
        <fullName evidence="2">DUF418 domain-containing protein</fullName>
    </recommendedName>
</protein>
<feature type="transmembrane region" description="Helical" evidence="1">
    <location>
        <begin position="263"/>
        <end position="290"/>
    </location>
</feature>
<dbReference type="OrthoDB" id="9807744at2"/>
<dbReference type="AlphaFoldDB" id="A0A0P0P2L3"/>
<evidence type="ECO:0000313" key="3">
    <source>
        <dbReference type="EMBL" id="ALL14593.1"/>
    </source>
</evidence>
<dbReference type="Pfam" id="PF04235">
    <property type="entry name" value="DUF418"/>
    <property type="match status" value="1"/>
</dbReference>
<feature type="transmembrane region" description="Helical" evidence="1">
    <location>
        <begin position="199"/>
        <end position="218"/>
    </location>
</feature>
<accession>A0A0P0P2L3</accession>
<dbReference type="PANTHER" id="PTHR30590:SF2">
    <property type="entry name" value="INNER MEMBRANE PROTEIN"/>
    <property type="match status" value="1"/>
</dbReference>
<reference evidence="3 4" key="1">
    <citation type="submission" date="2015-10" db="EMBL/GenBank/DDBJ databases">
        <title>Conservation of the essential genome among Caulobacter and Brevundimonas species.</title>
        <authorList>
            <person name="Scott D."/>
            <person name="Ely B."/>
        </authorList>
    </citation>
    <scope>NUCLEOTIDE SEQUENCE [LARGE SCALE GENOMIC DNA]</scope>
    <source>
        <strain evidence="3 4">CB4</strain>
    </source>
</reference>
<dbReference type="Proteomes" id="UP000056905">
    <property type="component" value="Chromosome"/>
</dbReference>
<keyword evidence="4" id="KW-1185">Reference proteome</keyword>
<evidence type="ECO:0000259" key="2">
    <source>
        <dbReference type="Pfam" id="PF04235"/>
    </source>
</evidence>
<dbReference type="STRING" id="69395.AQ619_15225"/>
<organism evidence="3 4">
    <name type="scientific">Caulobacter henricii</name>
    <dbReference type="NCBI Taxonomy" id="69395"/>
    <lineage>
        <taxon>Bacteria</taxon>
        <taxon>Pseudomonadati</taxon>
        <taxon>Pseudomonadota</taxon>
        <taxon>Alphaproteobacteria</taxon>
        <taxon>Caulobacterales</taxon>
        <taxon>Caulobacteraceae</taxon>
        <taxon>Caulobacter</taxon>
    </lineage>
</organism>
<name>A0A0P0P2L3_9CAUL</name>
<proteinExistence type="predicted"/>
<feature type="transmembrane region" description="Helical" evidence="1">
    <location>
        <begin position="339"/>
        <end position="357"/>
    </location>
</feature>
<feature type="transmembrane region" description="Helical" evidence="1">
    <location>
        <begin position="86"/>
        <end position="105"/>
    </location>
</feature>
<feature type="transmembrane region" description="Helical" evidence="1">
    <location>
        <begin position="230"/>
        <end position="251"/>
    </location>
</feature>
<evidence type="ECO:0000313" key="4">
    <source>
        <dbReference type="Proteomes" id="UP000056905"/>
    </source>
</evidence>
<dbReference type="PANTHER" id="PTHR30590">
    <property type="entry name" value="INNER MEMBRANE PROTEIN"/>
    <property type="match status" value="1"/>
</dbReference>
<gene>
    <name evidence="3" type="ORF">AQ619_15225</name>
</gene>
<keyword evidence="1" id="KW-0812">Transmembrane</keyword>
<feature type="transmembrane region" description="Helical" evidence="1">
    <location>
        <begin position="125"/>
        <end position="152"/>
    </location>
</feature>
<dbReference type="KEGG" id="chq:AQ619_15225"/>
<feature type="transmembrane region" description="Helical" evidence="1">
    <location>
        <begin position="48"/>
        <end position="66"/>
    </location>
</feature>